<dbReference type="Proteomes" id="UP000642673">
    <property type="component" value="Unassembled WGS sequence"/>
</dbReference>
<feature type="compositionally biased region" description="Polar residues" evidence="1">
    <location>
        <begin position="52"/>
        <end position="65"/>
    </location>
</feature>
<evidence type="ECO:0000256" key="1">
    <source>
        <dbReference type="SAM" id="MobiDB-lite"/>
    </source>
</evidence>
<evidence type="ECO:0000313" key="2">
    <source>
        <dbReference type="EMBL" id="GHB68380.1"/>
    </source>
</evidence>
<keyword evidence="3" id="KW-1185">Reference proteome</keyword>
<gene>
    <name evidence="2" type="ORF">GCM10010347_43160</name>
</gene>
<comment type="caution">
    <text evidence="2">The sequence shown here is derived from an EMBL/GenBank/DDBJ whole genome shotgun (WGS) entry which is preliminary data.</text>
</comment>
<feature type="region of interest" description="Disordered" evidence="1">
    <location>
        <begin position="1"/>
        <end position="70"/>
    </location>
</feature>
<proteinExistence type="predicted"/>
<dbReference type="EMBL" id="BMVP01000008">
    <property type="protein sequence ID" value="GHB68380.1"/>
    <property type="molecule type" value="Genomic_DNA"/>
</dbReference>
<accession>A0ABQ3F0V5</accession>
<reference evidence="3" key="1">
    <citation type="journal article" date="2019" name="Int. J. Syst. Evol. Microbiol.">
        <title>The Global Catalogue of Microorganisms (GCM) 10K type strain sequencing project: providing services to taxonomists for standard genome sequencing and annotation.</title>
        <authorList>
            <consortium name="The Broad Institute Genomics Platform"/>
            <consortium name="The Broad Institute Genome Sequencing Center for Infectious Disease"/>
            <person name="Wu L."/>
            <person name="Ma J."/>
        </authorList>
    </citation>
    <scope>NUCLEOTIDE SEQUENCE [LARGE SCALE GENOMIC DNA]</scope>
    <source>
        <strain evidence="3">JCM 4738</strain>
    </source>
</reference>
<sequence length="134" mass="13462">MWPDASMGVPGRPGAEPQRGDGATVRSGRARTPRRPGPGSRTGRGGDGAPGNQGTLGTLGTSAITRNPCPPAVDEAERQVLIALAEGCRTTGAYGSGGLVQILGVLPGAAPPDASLPLHASLARFEPTWNGCAQ</sequence>
<name>A0ABQ3F0V5_9ACTN</name>
<protein>
    <submittedName>
        <fullName evidence="2">Uncharacterized protein</fullName>
    </submittedName>
</protein>
<evidence type="ECO:0000313" key="3">
    <source>
        <dbReference type="Proteomes" id="UP000642673"/>
    </source>
</evidence>
<organism evidence="2 3">
    <name type="scientific">Streptomyces cirratus</name>
    <dbReference type="NCBI Taxonomy" id="68187"/>
    <lineage>
        <taxon>Bacteria</taxon>
        <taxon>Bacillati</taxon>
        <taxon>Actinomycetota</taxon>
        <taxon>Actinomycetes</taxon>
        <taxon>Kitasatosporales</taxon>
        <taxon>Streptomycetaceae</taxon>
        <taxon>Streptomyces</taxon>
    </lineage>
</organism>
<feature type="compositionally biased region" description="Gly residues" evidence="1">
    <location>
        <begin position="40"/>
        <end position="51"/>
    </location>
</feature>